<dbReference type="Gene3D" id="1.25.40.20">
    <property type="entry name" value="Ankyrin repeat-containing domain"/>
    <property type="match status" value="1"/>
</dbReference>
<organism evidence="1 2">
    <name type="scientific">Fusarium mangiferae</name>
    <name type="common">Mango malformation disease fungus</name>
    <dbReference type="NCBI Taxonomy" id="192010"/>
    <lineage>
        <taxon>Eukaryota</taxon>
        <taxon>Fungi</taxon>
        <taxon>Dikarya</taxon>
        <taxon>Ascomycota</taxon>
        <taxon>Pezizomycotina</taxon>
        <taxon>Sordariomycetes</taxon>
        <taxon>Hypocreomycetidae</taxon>
        <taxon>Hypocreales</taxon>
        <taxon>Nectriaceae</taxon>
        <taxon>Fusarium</taxon>
        <taxon>Fusarium fujikuroi species complex</taxon>
    </lineage>
</organism>
<reference evidence="2" key="1">
    <citation type="journal article" date="2016" name="Genome Biol. Evol.">
        <title>Comparative 'omics' of the Fusarium fujikuroi species complex highlights differences in genetic potential and metabolite synthesis.</title>
        <authorList>
            <person name="Niehaus E.-M."/>
            <person name="Muensterkoetter M."/>
            <person name="Proctor R.H."/>
            <person name="Brown D.W."/>
            <person name="Sharon A."/>
            <person name="Idan Y."/>
            <person name="Oren-Young L."/>
            <person name="Sieber C.M."/>
            <person name="Novak O."/>
            <person name="Pencik A."/>
            <person name="Tarkowska D."/>
            <person name="Hromadova K."/>
            <person name="Freeman S."/>
            <person name="Maymon M."/>
            <person name="Elazar M."/>
            <person name="Youssef S.A."/>
            <person name="El-Shabrawy E.S.M."/>
            <person name="Shalaby A.B.A."/>
            <person name="Houterman P."/>
            <person name="Brock N.L."/>
            <person name="Burkhardt I."/>
            <person name="Tsavkelova E.A."/>
            <person name="Dickschat J.S."/>
            <person name="Galuszka P."/>
            <person name="Gueldener U."/>
            <person name="Tudzynski B."/>
        </authorList>
    </citation>
    <scope>NUCLEOTIDE SEQUENCE [LARGE SCALE GENOMIC DNA]</scope>
    <source>
        <strain evidence="2">MRC7560</strain>
    </source>
</reference>
<sequence>MSYSHQSSSFGAESLVDLAQNVLKYLSSSVHKTEATTIDGTVYPLDAFSLDHRHNLFYFPPGETQVEVSLLSWSAYKGLNEVIYALMGISNQSEQLQDHLDDALFLAHFAGHKNTADLLMDFGANPGRKFRSNGLHGAVRRRQIPQIKLYIKEFGVPVDVEDGDSATPVMYAMQLEHPSDLETISLLFSLGADPRLEFGDEGWNYAQYALAMEKRDLAEWLEVKRHEAEAKAKFTARTTSSRESSRTIGRDLWHVSDITFLC</sequence>
<dbReference type="SUPFAM" id="SSF48403">
    <property type="entry name" value="Ankyrin repeat"/>
    <property type="match status" value="1"/>
</dbReference>
<dbReference type="AlphaFoldDB" id="A0A1L7UK00"/>
<dbReference type="InterPro" id="IPR036770">
    <property type="entry name" value="Ankyrin_rpt-contain_sf"/>
</dbReference>
<gene>
    <name evidence="1" type="ORF">FMAN_09609</name>
</gene>
<evidence type="ECO:0000313" key="2">
    <source>
        <dbReference type="Proteomes" id="UP000184255"/>
    </source>
</evidence>
<dbReference type="GeneID" id="65088868"/>
<protein>
    <submittedName>
        <fullName evidence="1">Uncharacterized protein</fullName>
    </submittedName>
</protein>
<evidence type="ECO:0000313" key="1">
    <source>
        <dbReference type="EMBL" id="CVL08097.1"/>
    </source>
</evidence>
<keyword evidence="2" id="KW-1185">Reference proteome</keyword>
<dbReference type="RefSeq" id="XP_041690885.1">
    <property type="nucleotide sequence ID" value="XM_041825513.1"/>
</dbReference>
<comment type="caution">
    <text evidence="1">The sequence shown here is derived from an EMBL/GenBank/DDBJ whole genome shotgun (WGS) entry which is preliminary data.</text>
</comment>
<name>A0A1L7UK00_FUSMA</name>
<dbReference type="EMBL" id="FCQH01000021">
    <property type="protein sequence ID" value="CVL08097.1"/>
    <property type="molecule type" value="Genomic_DNA"/>
</dbReference>
<dbReference type="Proteomes" id="UP000184255">
    <property type="component" value="Unassembled WGS sequence"/>
</dbReference>
<dbReference type="VEuPathDB" id="FungiDB:FMAN_09609"/>
<accession>A0A1L7UK00</accession>
<proteinExistence type="predicted"/>